<keyword evidence="5" id="KW-0136">Cellulose degradation</keyword>
<evidence type="ECO:0000256" key="4">
    <source>
        <dbReference type="ARBA" id="ARBA00022801"/>
    </source>
</evidence>
<sequence length="162" mass="18064">MTITVGKGQRIWTQQVYTVDAPNPASDVAGETAAALAASIAFRSSDPGYAETLFRTATRVFEFADSYRGAYSDNSNIRDGVCPFYCDFDGYQDELLWGAAWLRRASQDNSYLDYLQNNGKTLGADDNINEFGWDNKHAGLNVLVSKEYWGEQQPLVTYSISR</sequence>
<dbReference type="EMBL" id="JACGWK010000003">
    <property type="protein sequence ID" value="KAL0365581.1"/>
    <property type="molecule type" value="Genomic_DNA"/>
</dbReference>
<evidence type="ECO:0000256" key="3">
    <source>
        <dbReference type="ARBA" id="ARBA00012601"/>
    </source>
</evidence>
<evidence type="ECO:0000256" key="7">
    <source>
        <dbReference type="ARBA" id="ARBA00023295"/>
    </source>
</evidence>
<dbReference type="AlphaFoldDB" id="A0AAW2QDE0"/>
<keyword evidence="4" id="KW-0378">Hydrolase</keyword>
<evidence type="ECO:0000256" key="6">
    <source>
        <dbReference type="ARBA" id="ARBA00023277"/>
    </source>
</evidence>
<gene>
    <name evidence="10" type="ORF">Sangu_0655700</name>
</gene>
<dbReference type="PANTHER" id="PTHR22298">
    <property type="entry name" value="ENDO-1,4-BETA-GLUCANASE"/>
    <property type="match status" value="1"/>
</dbReference>
<proteinExistence type="inferred from homology"/>
<comment type="catalytic activity">
    <reaction evidence="1">
        <text>Endohydrolysis of (1-&gt;4)-beta-D-glucosidic linkages in cellulose, lichenin and cereal beta-D-glucans.</text>
        <dbReference type="EC" id="3.2.1.4"/>
    </reaction>
</comment>
<dbReference type="InterPro" id="IPR001701">
    <property type="entry name" value="Glyco_hydro_9"/>
</dbReference>
<organism evidence="10">
    <name type="scientific">Sesamum angustifolium</name>
    <dbReference type="NCBI Taxonomy" id="2727405"/>
    <lineage>
        <taxon>Eukaryota</taxon>
        <taxon>Viridiplantae</taxon>
        <taxon>Streptophyta</taxon>
        <taxon>Embryophyta</taxon>
        <taxon>Tracheophyta</taxon>
        <taxon>Spermatophyta</taxon>
        <taxon>Magnoliopsida</taxon>
        <taxon>eudicotyledons</taxon>
        <taxon>Gunneridae</taxon>
        <taxon>Pentapetalae</taxon>
        <taxon>asterids</taxon>
        <taxon>lamiids</taxon>
        <taxon>Lamiales</taxon>
        <taxon>Pedaliaceae</taxon>
        <taxon>Sesamum</taxon>
    </lineage>
</organism>
<comment type="caution">
    <text evidence="10">The sequence shown here is derived from an EMBL/GenBank/DDBJ whole genome shotgun (WGS) entry which is preliminary data.</text>
</comment>
<dbReference type="Gene3D" id="1.50.10.10">
    <property type="match status" value="1"/>
</dbReference>
<keyword evidence="6" id="KW-0119">Carbohydrate metabolism</keyword>
<reference evidence="10" key="2">
    <citation type="journal article" date="2024" name="Plant">
        <title>Genomic evolution and insights into agronomic trait innovations of Sesamum species.</title>
        <authorList>
            <person name="Miao H."/>
            <person name="Wang L."/>
            <person name="Qu L."/>
            <person name="Liu H."/>
            <person name="Sun Y."/>
            <person name="Le M."/>
            <person name="Wang Q."/>
            <person name="Wei S."/>
            <person name="Zheng Y."/>
            <person name="Lin W."/>
            <person name="Duan Y."/>
            <person name="Cao H."/>
            <person name="Xiong S."/>
            <person name="Wang X."/>
            <person name="Wei L."/>
            <person name="Li C."/>
            <person name="Ma Q."/>
            <person name="Ju M."/>
            <person name="Zhao R."/>
            <person name="Li G."/>
            <person name="Mu C."/>
            <person name="Tian Q."/>
            <person name="Mei H."/>
            <person name="Zhang T."/>
            <person name="Gao T."/>
            <person name="Zhang H."/>
        </authorList>
    </citation>
    <scope>NUCLEOTIDE SEQUENCE</scope>
    <source>
        <strain evidence="10">G01</strain>
    </source>
</reference>
<dbReference type="EC" id="3.2.1.4" evidence="3"/>
<reference evidence="10" key="1">
    <citation type="submission" date="2020-06" db="EMBL/GenBank/DDBJ databases">
        <authorList>
            <person name="Li T."/>
            <person name="Hu X."/>
            <person name="Zhang T."/>
            <person name="Song X."/>
            <person name="Zhang H."/>
            <person name="Dai N."/>
            <person name="Sheng W."/>
            <person name="Hou X."/>
            <person name="Wei L."/>
        </authorList>
    </citation>
    <scope>NUCLEOTIDE SEQUENCE</scope>
    <source>
        <strain evidence="10">G01</strain>
        <tissue evidence="10">Leaf</tissue>
    </source>
</reference>
<dbReference type="SUPFAM" id="SSF48208">
    <property type="entry name" value="Six-hairpin glycosidases"/>
    <property type="match status" value="1"/>
</dbReference>
<evidence type="ECO:0000256" key="5">
    <source>
        <dbReference type="ARBA" id="ARBA00023001"/>
    </source>
</evidence>
<comment type="similarity">
    <text evidence="2">Belongs to the glycosyl hydrolase 9 (cellulase E) family.</text>
</comment>
<dbReference type="InterPro" id="IPR008928">
    <property type="entry name" value="6-hairpin_glycosidase_sf"/>
</dbReference>
<evidence type="ECO:0000256" key="8">
    <source>
        <dbReference type="ARBA" id="ARBA00023326"/>
    </source>
</evidence>
<dbReference type="Pfam" id="PF00759">
    <property type="entry name" value="Glyco_hydro_9"/>
    <property type="match status" value="1"/>
</dbReference>
<keyword evidence="8" id="KW-0624">Polysaccharide degradation</keyword>
<evidence type="ECO:0000256" key="1">
    <source>
        <dbReference type="ARBA" id="ARBA00000966"/>
    </source>
</evidence>
<dbReference type="GO" id="GO:0008810">
    <property type="term" value="F:cellulase activity"/>
    <property type="evidence" value="ECO:0007669"/>
    <property type="project" value="UniProtKB-EC"/>
</dbReference>
<evidence type="ECO:0000256" key="2">
    <source>
        <dbReference type="ARBA" id="ARBA00007072"/>
    </source>
</evidence>
<accession>A0AAW2QDE0</accession>
<protein>
    <recommendedName>
        <fullName evidence="3">cellulase</fullName>
        <ecNumber evidence="3">3.2.1.4</ecNumber>
    </recommendedName>
</protein>
<dbReference type="GO" id="GO:0030245">
    <property type="term" value="P:cellulose catabolic process"/>
    <property type="evidence" value="ECO:0007669"/>
    <property type="project" value="UniProtKB-KW"/>
</dbReference>
<dbReference type="InterPro" id="IPR012341">
    <property type="entry name" value="6hp_glycosidase-like_sf"/>
</dbReference>
<evidence type="ECO:0000313" key="10">
    <source>
        <dbReference type="EMBL" id="KAL0365581.1"/>
    </source>
</evidence>
<name>A0AAW2QDE0_9LAMI</name>
<keyword evidence="7" id="KW-0326">Glycosidase</keyword>
<evidence type="ECO:0000259" key="9">
    <source>
        <dbReference type="Pfam" id="PF00759"/>
    </source>
</evidence>
<feature type="domain" description="Glycoside hydrolase family 9" evidence="9">
    <location>
        <begin position="14"/>
        <end position="147"/>
    </location>
</feature>